<dbReference type="Gene3D" id="1.10.10.10">
    <property type="entry name" value="Winged helix-like DNA-binding domain superfamily/Winged helix DNA-binding domain"/>
    <property type="match status" value="1"/>
</dbReference>
<dbReference type="GO" id="GO:0003677">
    <property type="term" value="F:DNA binding"/>
    <property type="evidence" value="ECO:0007669"/>
    <property type="project" value="UniProtKB-UniRule"/>
</dbReference>
<dbReference type="InterPro" id="IPR041664">
    <property type="entry name" value="AAA_16"/>
</dbReference>
<evidence type="ECO:0000256" key="2">
    <source>
        <dbReference type="PROSITE-ProRule" id="PRU01091"/>
    </source>
</evidence>
<accession>A0A8J3MZG3</accession>
<dbReference type="AlphaFoldDB" id="A0A8J3MZG3"/>
<dbReference type="PROSITE" id="PS51755">
    <property type="entry name" value="OMPR_PHOB"/>
    <property type="match status" value="1"/>
</dbReference>
<keyword evidence="5" id="KW-1185">Reference proteome</keyword>
<gene>
    <name evidence="4" type="ORF">KSF_019300</name>
</gene>
<dbReference type="RefSeq" id="WP_220202750.1">
    <property type="nucleotide sequence ID" value="NZ_BNJK01000001.1"/>
</dbReference>
<evidence type="ECO:0000259" key="3">
    <source>
        <dbReference type="PROSITE" id="PS51755"/>
    </source>
</evidence>
<dbReference type="Gene3D" id="3.40.50.300">
    <property type="entry name" value="P-loop containing nucleotide triphosphate hydrolases"/>
    <property type="match status" value="1"/>
</dbReference>
<dbReference type="GO" id="GO:0000160">
    <property type="term" value="P:phosphorelay signal transduction system"/>
    <property type="evidence" value="ECO:0007669"/>
    <property type="project" value="InterPro"/>
</dbReference>
<name>A0A8J3MZG3_9CHLR</name>
<keyword evidence="1 2" id="KW-0238">DNA-binding</keyword>
<evidence type="ECO:0000256" key="1">
    <source>
        <dbReference type="ARBA" id="ARBA00023125"/>
    </source>
</evidence>
<proteinExistence type="predicted"/>
<dbReference type="Pfam" id="PF13191">
    <property type="entry name" value="AAA_16"/>
    <property type="match status" value="1"/>
</dbReference>
<dbReference type="SUPFAM" id="SSF52540">
    <property type="entry name" value="P-loop containing nucleoside triphosphate hydrolases"/>
    <property type="match status" value="1"/>
</dbReference>
<protein>
    <recommendedName>
        <fullName evidence="3">OmpR/PhoB-type domain-containing protein</fullName>
    </recommendedName>
</protein>
<dbReference type="SUPFAM" id="SSF46894">
    <property type="entry name" value="C-terminal effector domain of the bipartite response regulators"/>
    <property type="match status" value="1"/>
</dbReference>
<dbReference type="InterPro" id="IPR027417">
    <property type="entry name" value="P-loop_NTPase"/>
</dbReference>
<dbReference type="InterPro" id="IPR036388">
    <property type="entry name" value="WH-like_DNA-bd_sf"/>
</dbReference>
<dbReference type="Pfam" id="PF00486">
    <property type="entry name" value="Trans_reg_C"/>
    <property type="match status" value="1"/>
</dbReference>
<evidence type="ECO:0000313" key="5">
    <source>
        <dbReference type="Proteomes" id="UP000597444"/>
    </source>
</evidence>
<sequence length="464" mass="52888">MADNDDKRPLISRAGDIHSIIRTVQTGKSCILVGVAGIGKTTLMRELLSATVREQYLASEKDRFIFLLLDANELSKPSALAYYRQMALLLEPVLARYHLPFSSNENILAVDNEEIVRKLLFDRVEAIVTHCEQCRLVFLLDRFEVAFTETEPQFFRVLQSLRSRSNGQVCYVAASTNVPMLICDEQHQRVVREMFPELFNGNIYGIKPPSGQDMQALLDQGLLYHQASLRLQLLEITGGHPGLLKAVMTVWNGADSALTGHDPQEQIIHKLLQETTIVSQCEQIWYSLSETEQYCLKQIRRGLFSQHGDAPPFSMRQIQYALHMLALKGIIREEHRSNKSYQPFSSLFASYVAQQFSAGLPGLQLDLLQQQVWIDGTLRASHLTNKEFRLLRFLAEHSGRVCSREETTRAVYGDMYNPKRDDARLDALVERTRKSIGDDARPPRFIETVRGAGHRLHEYLGEHF</sequence>
<evidence type="ECO:0000313" key="4">
    <source>
        <dbReference type="EMBL" id="GHO91882.1"/>
    </source>
</evidence>
<dbReference type="InterPro" id="IPR016032">
    <property type="entry name" value="Sig_transdc_resp-reg_C-effctor"/>
</dbReference>
<dbReference type="Proteomes" id="UP000597444">
    <property type="component" value="Unassembled WGS sequence"/>
</dbReference>
<dbReference type="GO" id="GO:0006355">
    <property type="term" value="P:regulation of DNA-templated transcription"/>
    <property type="evidence" value="ECO:0007669"/>
    <property type="project" value="InterPro"/>
</dbReference>
<dbReference type="InterPro" id="IPR001867">
    <property type="entry name" value="OmpR/PhoB-type_DNA-bd"/>
</dbReference>
<feature type="domain" description="OmpR/PhoB-type" evidence="3">
    <location>
        <begin position="353"/>
        <end position="458"/>
    </location>
</feature>
<dbReference type="CDD" id="cd00383">
    <property type="entry name" value="trans_reg_C"/>
    <property type="match status" value="1"/>
</dbReference>
<organism evidence="4 5">
    <name type="scientific">Reticulibacter mediterranei</name>
    <dbReference type="NCBI Taxonomy" id="2778369"/>
    <lineage>
        <taxon>Bacteria</taxon>
        <taxon>Bacillati</taxon>
        <taxon>Chloroflexota</taxon>
        <taxon>Ktedonobacteria</taxon>
        <taxon>Ktedonobacterales</taxon>
        <taxon>Reticulibacteraceae</taxon>
        <taxon>Reticulibacter</taxon>
    </lineage>
</organism>
<comment type="caution">
    <text evidence="4">The sequence shown here is derived from an EMBL/GenBank/DDBJ whole genome shotgun (WGS) entry which is preliminary data.</text>
</comment>
<dbReference type="SMART" id="SM00862">
    <property type="entry name" value="Trans_reg_C"/>
    <property type="match status" value="1"/>
</dbReference>
<feature type="DNA-binding region" description="OmpR/PhoB-type" evidence="2">
    <location>
        <begin position="353"/>
        <end position="458"/>
    </location>
</feature>
<reference evidence="4" key="1">
    <citation type="submission" date="2020-10" db="EMBL/GenBank/DDBJ databases">
        <title>Taxonomic study of unclassified bacteria belonging to the class Ktedonobacteria.</title>
        <authorList>
            <person name="Yabe S."/>
            <person name="Wang C.M."/>
            <person name="Zheng Y."/>
            <person name="Sakai Y."/>
            <person name="Cavaletti L."/>
            <person name="Monciardini P."/>
            <person name="Donadio S."/>
        </authorList>
    </citation>
    <scope>NUCLEOTIDE SEQUENCE</scope>
    <source>
        <strain evidence="4">ID150040</strain>
    </source>
</reference>
<dbReference type="EMBL" id="BNJK01000001">
    <property type="protein sequence ID" value="GHO91882.1"/>
    <property type="molecule type" value="Genomic_DNA"/>
</dbReference>